<keyword evidence="6 9" id="KW-0333">Golgi apparatus</keyword>
<evidence type="ECO:0000256" key="9">
    <source>
        <dbReference type="PIRNR" id="PIRNR037094"/>
    </source>
</evidence>
<proteinExistence type="inferred from homology"/>
<evidence type="ECO:0000256" key="5">
    <source>
        <dbReference type="ARBA" id="ARBA00022927"/>
    </source>
</evidence>
<dbReference type="AlphaFoldDB" id="L8GMK5"/>
<dbReference type="OrthoDB" id="28053at2759"/>
<dbReference type="Gene3D" id="2.60.40.1230">
    <property type="match status" value="1"/>
</dbReference>
<dbReference type="InterPro" id="IPR050840">
    <property type="entry name" value="Adaptor_Complx_Large_Subunit"/>
</dbReference>
<name>L8GMK5_ACACF</name>
<dbReference type="GeneID" id="14914808"/>
<evidence type="ECO:0000259" key="10">
    <source>
        <dbReference type="PROSITE" id="PS50180"/>
    </source>
</evidence>
<dbReference type="VEuPathDB" id="AmoebaDB:ACA1_138990"/>
<dbReference type="InterPro" id="IPR013041">
    <property type="entry name" value="Clathrin_app_Ig-like_sf"/>
</dbReference>
<dbReference type="Pfam" id="PF01602">
    <property type="entry name" value="Adaptin_N"/>
    <property type="match status" value="1"/>
</dbReference>
<dbReference type="OMA" id="AICAMRI"/>
<dbReference type="InterPro" id="IPR016024">
    <property type="entry name" value="ARM-type_fold"/>
</dbReference>
<evidence type="ECO:0000256" key="8">
    <source>
        <dbReference type="ARBA" id="ARBA00023329"/>
    </source>
</evidence>
<keyword evidence="8 9" id="KW-0968">Cytoplasmic vesicle</keyword>
<comment type="subcellular location">
    <subcellularLocation>
        <location evidence="1">Cytoplasmic vesicle membrane</location>
    </subcellularLocation>
    <subcellularLocation>
        <location evidence="2">Golgi apparatus</location>
    </subcellularLocation>
</comment>
<accession>L8GMK5</accession>
<keyword evidence="12" id="KW-1185">Reference proteome</keyword>
<dbReference type="InterPro" id="IPR008153">
    <property type="entry name" value="GAE_dom"/>
</dbReference>
<sequence>MASKLRDLIKAVRNCKTAADERSVIAKECAAIRAAFREEDSETRHRNVAKLLYIHMLGYPTHFGQMDDLNHANQYVVGLALCAVANISSPEIARDASSDVQKLLGSSNPYLRKKAALAAVRIVRKVPEAIENFVPRVKSLLTERNHGVLLTAVTLIISLCEASPPDAGVIDLFRKLVPALVRILKNLVMSGYAPEHDVQGITDPFLQVKVLQLLRLLGRGNTEASDAMNEILAQVATNTESLRNVGNAILYECVQTIMSIEAEAGLRVLAINILGRFLLNRDNNIRYVALNTLAKVVGRDSAAVQRHRATIVDCLKDSDVSIRRRALELIYVLVNAENVRPLVREMTNFLTVADHELRPDLTAKICAVAERYAPTAKWRVDTVLRVMALPGHHISERIQSSLIGLIAATPELHAYAVGKLYLALANEPKQQALVQVAVWCLGEFGDLLVAAPVVVKKHDPIAVSEDDVVSLLEKVLRNVVTEPKTKEFVLTALMKLTTRFHSNTERIESLIGQFRSHINVELQQRSCEYANIFARPDSSSLRGALLERMPAAEGDTDAEGSEQAAEVVTAQSLISLAPSAATNGAHDPLDIMKQFFGDLPSSSVPVAAPSGPTTRPPAAATGPSLLDILTEAPPPSLSGPSLLDVLNGPSLAPASPVMSPGAYPPLTALAKNGLSIVFGFSKPGGHASDTVVLTSTTTNSTPTPITGFELQAAVPKYITLTLGSPSGTEVPPHGHGAVTQQITLHNSLHGQKPLMLKIRVEYSIGGTKVVDTATVSAFPPGL</sequence>
<dbReference type="STRING" id="1257118.L8GMK5"/>
<evidence type="ECO:0000256" key="7">
    <source>
        <dbReference type="ARBA" id="ARBA00023136"/>
    </source>
</evidence>
<dbReference type="RefSeq" id="XP_004336225.1">
    <property type="nucleotide sequence ID" value="XM_004336177.1"/>
</dbReference>
<organism evidence="11 12">
    <name type="scientific">Acanthamoeba castellanii (strain ATCC 30010 / Neff)</name>
    <dbReference type="NCBI Taxonomy" id="1257118"/>
    <lineage>
        <taxon>Eukaryota</taxon>
        <taxon>Amoebozoa</taxon>
        <taxon>Discosea</taxon>
        <taxon>Longamoebia</taxon>
        <taxon>Centramoebida</taxon>
        <taxon>Acanthamoebidae</taxon>
        <taxon>Acanthamoeba</taxon>
    </lineage>
</organism>
<dbReference type="InterPro" id="IPR008152">
    <property type="entry name" value="Clathrin_a/b/g-adaptin_app_Ig"/>
</dbReference>
<dbReference type="SUPFAM" id="SSF49348">
    <property type="entry name" value="Clathrin adaptor appendage domain"/>
    <property type="match status" value="1"/>
</dbReference>
<dbReference type="InterPro" id="IPR002553">
    <property type="entry name" value="Clathrin/coatomer_adapt-like_N"/>
</dbReference>
<dbReference type="PROSITE" id="PS50180">
    <property type="entry name" value="GAE"/>
    <property type="match status" value="1"/>
</dbReference>
<dbReference type="SUPFAM" id="SSF48371">
    <property type="entry name" value="ARM repeat"/>
    <property type="match status" value="1"/>
</dbReference>
<evidence type="ECO:0000256" key="2">
    <source>
        <dbReference type="ARBA" id="ARBA00004555"/>
    </source>
</evidence>
<protein>
    <recommendedName>
        <fullName evidence="9">AP-1 complex subunit gamma</fullName>
    </recommendedName>
</protein>
<dbReference type="Pfam" id="PF02883">
    <property type="entry name" value="Alpha_adaptinC2"/>
    <property type="match status" value="1"/>
</dbReference>
<dbReference type="Proteomes" id="UP000011083">
    <property type="component" value="Unassembled WGS sequence"/>
</dbReference>
<dbReference type="GO" id="GO:0016192">
    <property type="term" value="P:vesicle-mediated transport"/>
    <property type="evidence" value="ECO:0007669"/>
    <property type="project" value="InterPro"/>
</dbReference>
<dbReference type="GO" id="GO:0030121">
    <property type="term" value="C:AP-1 adaptor complex"/>
    <property type="evidence" value="ECO:0007669"/>
    <property type="project" value="InterPro"/>
</dbReference>
<dbReference type="InterPro" id="IPR011989">
    <property type="entry name" value="ARM-like"/>
</dbReference>
<keyword evidence="5 9" id="KW-0653">Protein transport</keyword>
<evidence type="ECO:0000313" key="11">
    <source>
        <dbReference type="EMBL" id="ELR14212.1"/>
    </source>
</evidence>
<comment type="similarity">
    <text evidence="3 9">Belongs to the adaptor complexes large subunit family.</text>
</comment>
<keyword evidence="7 9" id="KW-0472">Membrane</keyword>
<keyword evidence="4 9" id="KW-0813">Transport</keyword>
<evidence type="ECO:0000256" key="6">
    <source>
        <dbReference type="ARBA" id="ARBA00023034"/>
    </source>
</evidence>
<dbReference type="SMART" id="SM00809">
    <property type="entry name" value="Alpha_adaptinC2"/>
    <property type="match status" value="1"/>
</dbReference>
<evidence type="ECO:0000256" key="3">
    <source>
        <dbReference type="ARBA" id="ARBA00006613"/>
    </source>
</evidence>
<dbReference type="KEGG" id="acan:ACA1_138990"/>
<evidence type="ECO:0000313" key="12">
    <source>
        <dbReference type="Proteomes" id="UP000011083"/>
    </source>
</evidence>
<dbReference type="InterPro" id="IPR017107">
    <property type="entry name" value="AP1_complex_gsu"/>
</dbReference>
<feature type="domain" description="GAE" evidence="10">
    <location>
        <begin position="661"/>
        <end position="779"/>
    </location>
</feature>
<dbReference type="PANTHER" id="PTHR22780">
    <property type="entry name" value="ADAPTIN, ALPHA/GAMMA/EPSILON"/>
    <property type="match status" value="1"/>
</dbReference>
<dbReference type="Gene3D" id="1.25.10.10">
    <property type="entry name" value="Leucine-rich Repeat Variant"/>
    <property type="match status" value="1"/>
</dbReference>
<dbReference type="GO" id="GO:0006886">
    <property type="term" value="P:intracellular protein transport"/>
    <property type="evidence" value="ECO:0007669"/>
    <property type="project" value="UniProtKB-UniRule"/>
</dbReference>
<dbReference type="PIRSF" id="PIRSF037094">
    <property type="entry name" value="AP1_complex_gamma"/>
    <property type="match status" value="1"/>
</dbReference>
<dbReference type="EMBL" id="KB008066">
    <property type="protein sequence ID" value="ELR14212.1"/>
    <property type="molecule type" value="Genomic_DNA"/>
</dbReference>
<evidence type="ECO:0000256" key="1">
    <source>
        <dbReference type="ARBA" id="ARBA00004156"/>
    </source>
</evidence>
<gene>
    <name evidence="11" type="ORF">ACA1_138990</name>
</gene>
<evidence type="ECO:0000256" key="4">
    <source>
        <dbReference type="ARBA" id="ARBA00022448"/>
    </source>
</evidence>
<reference evidence="11 12" key="1">
    <citation type="journal article" date="2013" name="Genome Biol.">
        <title>Genome of Acanthamoeba castellanii highlights extensive lateral gene transfer and early evolution of tyrosine kinase signaling.</title>
        <authorList>
            <person name="Clarke M."/>
            <person name="Lohan A.J."/>
            <person name="Liu B."/>
            <person name="Lagkouvardos I."/>
            <person name="Roy S."/>
            <person name="Zafar N."/>
            <person name="Bertelli C."/>
            <person name="Schilde C."/>
            <person name="Kianianmomeni A."/>
            <person name="Burglin T.R."/>
            <person name="Frech C."/>
            <person name="Turcotte B."/>
            <person name="Kopec K.O."/>
            <person name="Synnott J.M."/>
            <person name="Choo C."/>
            <person name="Paponov I."/>
            <person name="Finkler A."/>
            <person name="Soon Heng Tan C."/>
            <person name="Hutchins A.P."/>
            <person name="Weinmeier T."/>
            <person name="Rattei T."/>
            <person name="Chu J.S."/>
            <person name="Gimenez G."/>
            <person name="Irimia M."/>
            <person name="Rigden D.J."/>
            <person name="Fitzpatrick D.A."/>
            <person name="Lorenzo-Morales J."/>
            <person name="Bateman A."/>
            <person name="Chiu C.H."/>
            <person name="Tang P."/>
            <person name="Hegemann P."/>
            <person name="Fromm H."/>
            <person name="Raoult D."/>
            <person name="Greub G."/>
            <person name="Miranda-Saavedra D."/>
            <person name="Chen N."/>
            <person name="Nash P."/>
            <person name="Ginger M.L."/>
            <person name="Horn M."/>
            <person name="Schaap P."/>
            <person name="Caler L."/>
            <person name="Loftus B."/>
        </authorList>
    </citation>
    <scope>NUCLEOTIDE SEQUENCE [LARGE SCALE GENOMIC DNA]</scope>
    <source>
        <strain evidence="11 12">Neff</strain>
    </source>
</reference>